<evidence type="ECO:0000313" key="2">
    <source>
        <dbReference type="Proteomes" id="UP000783253"/>
    </source>
</evidence>
<dbReference type="Proteomes" id="UP000783253">
    <property type="component" value="Unassembled WGS sequence"/>
</dbReference>
<reference evidence="1 2" key="1">
    <citation type="submission" date="2021-08" db="EMBL/GenBank/DDBJ databases">
        <title>Comparative Genomics Analysis of the Genus Qipengyuania Reveals Extensive Genetic Diversity and Metabolic Versatility, Including the Description of Fifteen Novel Species.</title>
        <authorList>
            <person name="Liu Y."/>
        </authorList>
    </citation>
    <scope>NUCLEOTIDE SEQUENCE [LARGE SCALE GENOMIC DNA]</scope>
    <source>
        <strain evidence="1 2">1NDH17</strain>
    </source>
</reference>
<dbReference type="EMBL" id="JAIGNK010000002">
    <property type="protein sequence ID" value="MBX7457783.1"/>
    <property type="molecule type" value="Genomic_DNA"/>
</dbReference>
<accession>A0ABS7IWR5</accession>
<sequence>MADSVIRDDLSNKLVHLTKGDDAAFTFEKIVNERRLRGGTGFIKGQHQCVCFSEAPVSKLPFILGHEKKQFKYRPYGFIFSKRFIFKAGGRPVIYQPDPDYEKLPDDKKHLHVRFFIGTNRSIDYTWEREWRVKTDQLKFTPDDVTLLVPQRDVIRAFQDVWYEEHTEPFPWHFLALEDLGVDVDLYLPTIDEE</sequence>
<protein>
    <submittedName>
        <fullName evidence="1">Uncharacterized protein</fullName>
    </submittedName>
</protein>
<gene>
    <name evidence="1" type="ORF">K3152_05955</name>
</gene>
<organism evidence="1 2">
    <name type="scientific">Qipengyuania polymorpha</name>
    <dbReference type="NCBI Taxonomy" id="2867234"/>
    <lineage>
        <taxon>Bacteria</taxon>
        <taxon>Pseudomonadati</taxon>
        <taxon>Pseudomonadota</taxon>
        <taxon>Alphaproteobacteria</taxon>
        <taxon>Sphingomonadales</taxon>
        <taxon>Erythrobacteraceae</taxon>
        <taxon>Qipengyuania</taxon>
    </lineage>
</organism>
<keyword evidence="2" id="KW-1185">Reference proteome</keyword>
<comment type="caution">
    <text evidence="1">The sequence shown here is derived from an EMBL/GenBank/DDBJ whole genome shotgun (WGS) entry which is preliminary data.</text>
</comment>
<name>A0ABS7IWR5_9SPHN</name>
<dbReference type="RefSeq" id="WP_221573214.1">
    <property type="nucleotide sequence ID" value="NZ_JAIGNK010000002.1"/>
</dbReference>
<evidence type="ECO:0000313" key="1">
    <source>
        <dbReference type="EMBL" id="MBX7457783.1"/>
    </source>
</evidence>
<proteinExistence type="predicted"/>